<dbReference type="InterPro" id="IPR020841">
    <property type="entry name" value="PKS_Beta-ketoAc_synthase_dom"/>
</dbReference>
<evidence type="ECO:0000256" key="2">
    <source>
        <dbReference type="ARBA" id="ARBA00022450"/>
    </source>
</evidence>
<evidence type="ECO:0000259" key="21">
    <source>
        <dbReference type="PROSITE" id="PS50075"/>
    </source>
</evidence>
<dbReference type="PIRSF" id="PIRSF000454">
    <property type="entry name" value="FAS_yeast_alpha"/>
    <property type="match status" value="1"/>
</dbReference>
<evidence type="ECO:0000256" key="16">
    <source>
        <dbReference type="PIRNR" id="PIRNR000454"/>
    </source>
</evidence>
<dbReference type="InterPro" id="IPR047224">
    <property type="entry name" value="FAS_alpha_su_C"/>
</dbReference>
<keyword evidence="9" id="KW-0560">Oxidoreductase</keyword>
<dbReference type="NCBIfam" id="TIGR00556">
    <property type="entry name" value="pantethn_trn"/>
    <property type="match status" value="1"/>
</dbReference>
<keyword evidence="12" id="KW-0511">Multifunctional enzyme</keyword>
<evidence type="ECO:0000313" key="24">
    <source>
        <dbReference type="Proteomes" id="UP000034947"/>
    </source>
</evidence>
<comment type="caution">
    <text evidence="23">The sequence shown here is derived from an EMBL/GenBank/DDBJ whole genome shotgun (WGS) entry which is preliminary data.</text>
</comment>
<evidence type="ECO:0000313" key="23">
    <source>
        <dbReference type="EMBL" id="KKK22275.1"/>
    </source>
</evidence>
<evidence type="ECO:0000256" key="7">
    <source>
        <dbReference type="ARBA" id="ARBA00022842"/>
    </source>
</evidence>
<evidence type="ECO:0000256" key="10">
    <source>
        <dbReference type="ARBA" id="ARBA00023098"/>
    </source>
</evidence>
<organism evidence="23 24">
    <name type="scientific">Aspergillus ochraceoroseus</name>
    <dbReference type="NCBI Taxonomy" id="138278"/>
    <lineage>
        <taxon>Eukaryota</taxon>
        <taxon>Fungi</taxon>
        <taxon>Dikarya</taxon>
        <taxon>Ascomycota</taxon>
        <taxon>Pezizomycotina</taxon>
        <taxon>Eurotiomycetes</taxon>
        <taxon>Eurotiomycetidae</taxon>
        <taxon>Eurotiales</taxon>
        <taxon>Aspergillaceae</taxon>
        <taxon>Aspergillus</taxon>
        <taxon>Aspergillus subgen. Nidulantes</taxon>
    </lineage>
</organism>
<dbReference type="InterPro" id="IPR009081">
    <property type="entry name" value="PP-bd_ACP"/>
</dbReference>
<keyword evidence="8" id="KW-0521">NADP</keyword>
<name>A0A0F8WXM6_9EURO</name>
<dbReference type="Pfam" id="PF01648">
    <property type="entry name" value="ACPS"/>
    <property type="match status" value="1"/>
</dbReference>
<feature type="region of interest" description="Disordered" evidence="20">
    <location>
        <begin position="1485"/>
        <end position="1505"/>
    </location>
</feature>
<reference evidence="23 24" key="1">
    <citation type="submission" date="2015-02" db="EMBL/GenBank/DDBJ databases">
        <title>Draft Genome Sequences of Two Closely-Related Aflatoxigenic Aspergillus Species Obtained from the Cote d'Ivoire.</title>
        <authorList>
            <person name="Moore G.G."/>
            <person name="Beltz S.B."/>
            <person name="Mack B.M."/>
        </authorList>
    </citation>
    <scope>NUCLEOTIDE SEQUENCE [LARGE SCALE GENOMIC DNA]</scope>
    <source>
        <strain evidence="23 24">SRRC1432</strain>
    </source>
</reference>
<dbReference type="Gene3D" id="3.40.47.10">
    <property type="match status" value="1"/>
</dbReference>
<feature type="compositionally biased region" description="Low complexity" evidence="20">
    <location>
        <begin position="1485"/>
        <end position="1501"/>
    </location>
</feature>
<keyword evidence="2 16" id="KW-0596">Phosphopantetheine</keyword>
<dbReference type="OrthoDB" id="4251012at2759"/>
<keyword evidence="11" id="KW-0275">Fatty acid biosynthesis</keyword>
<dbReference type="SUPFAM" id="SSF51735">
    <property type="entry name" value="NAD(P)-binding Rossmann-fold domains"/>
    <property type="match status" value="1"/>
</dbReference>
<keyword evidence="24" id="KW-1185">Reference proteome</keyword>
<dbReference type="Gene3D" id="3.90.470.20">
    <property type="entry name" value="4'-phosphopantetheinyl transferase domain"/>
    <property type="match status" value="1"/>
</dbReference>
<feature type="modified residue" description="O-(pantetheine 4'-phosphoryl)serine" evidence="19">
    <location>
        <position position="163"/>
    </location>
</feature>
<evidence type="ECO:0000256" key="6">
    <source>
        <dbReference type="ARBA" id="ARBA00022832"/>
    </source>
</evidence>
<evidence type="ECO:0000256" key="8">
    <source>
        <dbReference type="ARBA" id="ARBA00022857"/>
    </source>
</evidence>
<dbReference type="InterPro" id="IPR036291">
    <property type="entry name" value="NAD(P)-bd_dom_sf"/>
</dbReference>
<dbReference type="Pfam" id="PF02801">
    <property type="entry name" value="Ketoacyl-synt_C"/>
    <property type="match status" value="1"/>
</dbReference>
<dbReference type="Pfam" id="PF18314">
    <property type="entry name" value="FAS_I_H"/>
    <property type="match status" value="1"/>
</dbReference>
<feature type="domain" description="Ketosynthase family 3 (KS3)" evidence="22">
    <location>
        <begin position="948"/>
        <end position="1407"/>
    </location>
</feature>
<dbReference type="Gene3D" id="3.30.70.2490">
    <property type="match status" value="1"/>
</dbReference>
<evidence type="ECO:0000256" key="3">
    <source>
        <dbReference type="ARBA" id="ARBA00022553"/>
    </source>
</evidence>
<dbReference type="InterPro" id="IPR040899">
    <property type="entry name" value="Fas_alpha_ACP"/>
</dbReference>
<comment type="catalytic activity">
    <reaction evidence="15">
        <text>a fatty acyl-[ACP] + malonyl-[ACP] + H(+) = a 3-oxoacyl-[ACP] + holo-[ACP] + CO2</text>
        <dbReference type="Rhea" id="RHEA:22836"/>
        <dbReference type="Rhea" id="RHEA-COMP:9623"/>
        <dbReference type="Rhea" id="RHEA-COMP:9685"/>
        <dbReference type="Rhea" id="RHEA-COMP:9916"/>
        <dbReference type="Rhea" id="RHEA-COMP:14125"/>
        <dbReference type="ChEBI" id="CHEBI:15378"/>
        <dbReference type="ChEBI" id="CHEBI:16526"/>
        <dbReference type="ChEBI" id="CHEBI:64479"/>
        <dbReference type="ChEBI" id="CHEBI:78449"/>
        <dbReference type="ChEBI" id="CHEBI:78776"/>
        <dbReference type="ChEBI" id="CHEBI:138651"/>
        <dbReference type="EC" id="2.3.1.41"/>
    </reaction>
</comment>
<dbReference type="GO" id="GO:0044550">
    <property type="term" value="P:secondary metabolite biosynthetic process"/>
    <property type="evidence" value="ECO:0007669"/>
    <property type="project" value="UniProtKB-ARBA"/>
</dbReference>
<keyword evidence="3" id="KW-0597">Phosphoprotein</keyword>
<dbReference type="InterPro" id="IPR014030">
    <property type="entry name" value="Ketoacyl_synth_N"/>
</dbReference>
<comment type="catalytic activity">
    <reaction evidence="13">
        <text>acetyl-CoA + n malonyl-CoA + 2n NADPH + 4n H(+) = a long-chain-acyl-CoA + n CoA + n CO2 + 2n NADP(+).</text>
        <dbReference type="EC" id="2.3.1.86"/>
    </reaction>
</comment>
<evidence type="ECO:0000256" key="12">
    <source>
        <dbReference type="ARBA" id="ARBA00023268"/>
    </source>
</evidence>
<dbReference type="GO" id="GO:0005835">
    <property type="term" value="C:fatty acid synthase complex"/>
    <property type="evidence" value="ECO:0007669"/>
    <property type="project" value="InterPro"/>
</dbReference>
<evidence type="ECO:0000256" key="20">
    <source>
        <dbReference type="SAM" id="MobiDB-lite"/>
    </source>
</evidence>
<protein>
    <submittedName>
        <fullName evidence="23">Uncharacterized protein</fullName>
    </submittedName>
</protein>
<evidence type="ECO:0000256" key="4">
    <source>
        <dbReference type="ARBA" id="ARBA00022679"/>
    </source>
</evidence>
<dbReference type="InterPro" id="IPR004568">
    <property type="entry name" value="Ppantetheine-prot_Trfase_dom"/>
</dbReference>
<feature type="domain" description="Carrier" evidence="21">
    <location>
        <begin position="125"/>
        <end position="212"/>
    </location>
</feature>
<sequence length="1638" mass="177012">MAIHSIERAIAHELVIELLAHQFAFPVQWIETQETLLRHIRRLVELGPSKTLLGMSQKTIAPNPRQPIQLLACTQDLQQLCYVYDDPEESTVDDPVIGTPVSSTLAEVTAPEPEAEPVPAVQVQEAPLTAIVIIRALIARKFRKSAAEIDTTQSIKDLCGGKSTLQNELVGELGNEFPTLPDRPEDVPLGDLDTALGEVSLGQVSSALLQRVFSAKMPARMTVATVRARLATMWGLPTHRQTAVLVGALAAEPQVRLPSLEAATQYWDGLTEAYAQSVGLSLQRQTVQRSRRPQLTPGDDDDILALKDSLGAKSLARKQYEALRQYLGISNSNTETDGLTVELQQRLDSWTAEFSDEFLSRITPCFDAHRARQYRDWWNAARQELLAVCELGAEAVFTEQLRDVLCRRSDRSLVRVAQANPAARILAPALVAALDSPPRVRLGESLTMAPQTVVSRTGVIEYHEHPRDPSRFAEFFTHWIQKNRNPGAAQSNGTDLTTQMLESLAHASQTGVTFVNKTYLITGAGPGSIGGHIARLLLAGGACVIVTTSREPSVAAPHFKKLYDEYSSRGSKLHLVPFNQASAVDCERLIEYIYGELGLDLDAILPFAATGQVGAEIDGLDAGNEVALRLMLVNVLRLLGFIVTQKRQRAIHCRPTQVVLPLSPNHGILGGDGLYAESKRGLETVMRRFHSESWEEELSICGVNIGWTRSTSLMTTNDMVAETAEQQGKVLTFSGPEMAELITLLLSPAWATHCEDAPVMADFSGALGDWQNAAAGLAAARASIQQRAEIARAIAQEDERESSGRLGTTKAQDLVPIRASLRLGFPRLPEYMSEVEPLQHQLMPDLVPEDAVVVVGFAELGPWGSARVRWEMESRGQLSLAGHVEMAWLMNLIRHADGPGPNGHYIGWVDAQSGQPVADAEIPQQYGDTIRTHAGIRPLPSDNREIFQEIVLDEDLAAFETTRANAEALLQRHGSNLVTILSSGDGDDDDPSSTCQVQLRHGATIRVPKSSMAGPGVAGQLPMGWSPDKYGIPAEIVQQVDPVTLVLLCCVAETFYSAGITDPMEIFEHIHLSELGNFIGSSMGGVVNTRALYHDVSLDQDVPSDALQETYLNTAPAWVNMLLLGAAGPIKTPVGACATALESIDSALESIQAGHTKICLVGGYDDLQPEESVGFARMKATASVPNEQARGRLPTEMSRPTAASRAGFVESQGCGVQLLCRGDVALAMGLPIYGIVAGSGMAADGVSRSVPAPGHGILTFARENSKSSPAPLRAALARWGLGIDDLTVASLHATSTPANDKNEPAVIQSEMAHLGRTPGRPLWAICQKSVTGHPKAPAAAWMLNGCLQVLDSGLVPGNRNADDIEPELRAFDHLCFPTRPVQTAGVRAFLLNSCGFGQKEAQVVGVHPRYFFALQSGPEFHAYQIRVQRRTRHAERAYIRALMGNHIVQVQSRPPYEGTDMDSILLNPSARLHREQATGSYHVSVPAASSAPTRASPNAASGSVPPLRPVSAPDAHPSTVGVDTVTLSTFTAHENLIFLRRNYTDREYQSLQTHRDMRAAVASGWCAKEAVFKCLKTVSKGAGSAMKEIEILRSQGAPYVVLHGDALQAAQEAGLQNIQLSLSYADDSVIAIALGVPQ</sequence>
<evidence type="ECO:0000256" key="5">
    <source>
        <dbReference type="ARBA" id="ARBA00022723"/>
    </source>
</evidence>
<evidence type="ECO:0000256" key="17">
    <source>
        <dbReference type="PIRSR" id="PIRSR000454-1"/>
    </source>
</evidence>
<feature type="binding site" evidence="18">
    <location>
        <position position="1523"/>
    </location>
    <ligand>
        <name>Mg(2+)</name>
        <dbReference type="ChEBI" id="CHEBI:18420"/>
    </ligand>
</feature>
<dbReference type="GO" id="GO:0004312">
    <property type="term" value="F:fatty acid synthase activity"/>
    <property type="evidence" value="ECO:0007669"/>
    <property type="project" value="InterPro"/>
</dbReference>
<dbReference type="PANTHER" id="PTHR10982">
    <property type="entry name" value="MALONYL COA-ACYL CARRIER PROTEIN TRANSACYLASE"/>
    <property type="match status" value="1"/>
</dbReference>
<dbReference type="VEuPathDB" id="FungiDB:P175DRAFT_0179000"/>
<dbReference type="Proteomes" id="UP000034947">
    <property type="component" value="Unassembled WGS sequence"/>
</dbReference>
<dbReference type="PROSITE" id="PS50075">
    <property type="entry name" value="CARRIER"/>
    <property type="match status" value="1"/>
</dbReference>
<evidence type="ECO:0000256" key="13">
    <source>
        <dbReference type="ARBA" id="ARBA00048237"/>
    </source>
</evidence>
<evidence type="ECO:0000256" key="18">
    <source>
        <dbReference type="PIRSR" id="PIRSR000454-3"/>
    </source>
</evidence>
<dbReference type="InterPro" id="IPR026025">
    <property type="entry name" value="FAS_alpha_yeast"/>
</dbReference>
<evidence type="ECO:0000256" key="11">
    <source>
        <dbReference type="ARBA" id="ARBA00023160"/>
    </source>
</evidence>
<dbReference type="Gene3D" id="3.90.25.70">
    <property type="match status" value="1"/>
</dbReference>
<dbReference type="GO" id="GO:0042759">
    <property type="term" value="P:long-chain fatty acid biosynthetic process"/>
    <property type="evidence" value="ECO:0007669"/>
    <property type="project" value="UniProtKB-UniRule"/>
</dbReference>
<evidence type="ECO:0000259" key="22">
    <source>
        <dbReference type="PROSITE" id="PS52004"/>
    </source>
</evidence>
<feature type="active site" description="For beta-ketoacyl synthase activity" evidence="17">
    <location>
        <position position="1137"/>
    </location>
</feature>
<evidence type="ECO:0000256" key="1">
    <source>
        <dbReference type="ARBA" id="ARBA00007485"/>
    </source>
</evidence>
<evidence type="ECO:0000256" key="19">
    <source>
        <dbReference type="PIRSR" id="PIRSR000454-4"/>
    </source>
</evidence>
<dbReference type="PROSITE" id="PS52004">
    <property type="entry name" value="KS3_2"/>
    <property type="match status" value="1"/>
</dbReference>
<comment type="similarity">
    <text evidence="1 16">Belongs to the thiolase-like superfamily. Fungal fatty acid synthetase subunit alpha family.</text>
</comment>
<keyword evidence="11" id="KW-0444">Lipid biosynthesis</keyword>
<keyword evidence="5 18" id="KW-0479">Metal-binding</keyword>
<dbReference type="Pfam" id="PF18325">
    <property type="entry name" value="Fas_alpha_ACP"/>
    <property type="match status" value="1"/>
</dbReference>
<dbReference type="Pfam" id="PF00109">
    <property type="entry name" value="ketoacyl-synt"/>
    <property type="match status" value="1"/>
</dbReference>
<proteinExistence type="inferred from homology"/>
<dbReference type="GO" id="GO:0004316">
    <property type="term" value="F:3-oxoacyl-[acyl-carrier-protein] reductase (NADPH) activity"/>
    <property type="evidence" value="ECO:0007669"/>
    <property type="project" value="UniProtKB-EC"/>
</dbReference>
<dbReference type="SUPFAM" id="SSF56214">
    <property type="entry name" value="4'-phosphopantetheinyl transferase"/>
    <property type="match status" value="1"/>
</dbReference>
<keyword evidence="10" id="KW-0443">Lipid metabolism</keyword>
<dbReference type="InterPro" id="IPR050830">
    <property type="entry name" value="Fungal_FAS"/>
</dbReference>
<dbReference type="GO" id="GO:0004321">
    <property type="term" value="F:fatty-acyl-CoA synthase activity"/>
    <property type="evidence" value="ECO:0007669"/>
    <property type="project" value="UniProtKB-EC"/>
</dbReference>
<evidence type="ECO:0000256" key="14">
    <source>
        <dbReference type="ARBA" id="ARBA00048508"/>
    </source>
</evidence>
<dbReference type="GO" id="GO:0008897">
    <property type="term" value="F:holo-[acyl-carrier-protein] synthase activity"/>
    <property type="evidence" value="ECO:0007669"/>
    <property type="project" value="InterPro"/>
</dbReference>
<dbReference type="EMBL" id="JYKN01000950">
    <property type="protein sequence ID" value="KKK22275.1"/>
    <property type="molecule type" value="Genomic_DNA"/>
</dbReference>
<dbReference type="GO" id="GO:0004315">
    <property type="term" value="F:3-oxoacyl-[acyl-carrier-protein] synthase activity"/>
    <property type="evidence" value="ECO:0007669"/>
    <property type="project" value="UniProtKB-EC"/>
</dbReference>
<dbReference type="InterPro" id="IPR016039">
    <property type="entry name" value="Thiolase-like"/>
</dbReference>
<evidence type="ECO:0000256" key="9">
    <source>
        <dbReference type="ARBA" id="ARBA00023002"/>
    </source>
</evidence>
<dbReference type="InterPro" id="IPR008278">
    <property type="entry name" value="4-PPantetheinyl_Trfase_dom"/>
</dbReference>
<dbReference type="PROSITE" id="PS00606">
    <property type="entry name" value="KS3_1"/>
    <property type="match status" value="1"/>
</dbReference>
<dbReference type="Gene3D" id="3.40.50.720">
    <property type="entry name" value="NAD(P)-binding Rossmann-like Domain"/>
    <property type="match status" value="1"/>
</dbReference>
<accession>A0A0F8WXM6</accession>
<dbReference type="GO" id="GO:0000287">
    <property type="term" value="F:magnesium ion binding"/>
    <property type="evidence" value="ECO:0007669"/>
    <property type="project" value="InterPro"/>
</dbReference>
<dbReference type="CDD" id="cd08950">
    <property type="entry name" value="KR_fFAS_SDR_c_like"/>
    <property type="match status" value="1"/>
</dbReference>
<dbReference type="PANTHER" id="PTHR10982:SF21">
    <property type="entry name" value="FATTY ACID SYNTHASE SUBUNIT BETA"/>
    <property type="match status" value="1"/>
</dbReference>
<dbReference type="InterPro" id="IPR016035">
    <property type="entry name" value="Acyl_Trfase/lysoPLipase"/>
</dbReference>
<dbReference type="InterPro" id="IPR018201">
    <property type="entry name" value="Ketoacyl_synth_AS"/>
</dbReference>
<comment type="catalytic activity">
    <reaction evidence="14">
        <text>a (3R)-hydroxyacyl-[ACP] + NADP(+) = a 3-oxoacyl-[ACP] + NADPH + H(+)</text>
        <dbReference type="Rhea" id="RHEA:17397"/>
        <dbReference type="Rhea" id="RHEA-COMP:9916"/>
        <dbReference type="Rhea" id="RHEA-COMP:9945"/>
        <dbReference type="ChEBI" id="CHEBI:15378"/>
        <dbReference type="ChEBI" id="CHEBI:57783"/>
        <dbReference type="ChEBI" id="CHEBI:58349"/>
        <dbReference type="ChEBI" id="CHEBI:78776"/>
        <dbReference type="ChEBI" id="CHEBI:78827"/>
        <dbReference type="EC" id="1.1.1.100"/>
    </reaction>
</comment>
<keyword evidence="7 18" id="KW-0460">Magnesium</keyword>
<dbReference type="SUPFAM" id="SSF52151">
    <property type="entry name" value="FabD/lysophospholipase-like"/>
    <property type="match status" value="1"/>
</dbReference>
<evidence type="ECO:0000256" key="15">
    <source>
        <dbReference type="ARBA" id="ARBA00049541"/>
    </source>
</evidence>
<dbReference type="InterPro" id="IPR041550">
    <property type="entry name" value="FASI_helical"/>
</dbReference>
<gene>
    <name evidence="23" type="ORF">AOCH_000145</name>
</gene>
<keyword evidence="4 16" id="KW-0808">Transferase</keyword>
<dbReference type="CDD" id="cd00828">
    <property type="entry name" value="elong_cond_enzymes"/>
    <property type="match status" value="1"/>
</dbReference>
<dbReference type="SMART" id="SM00825">
    <property type="entry name" value="PKS_KS"/>
    <property type="match status" value="1"/>
</dbReference>
<feature type="binding site" evidence="18">
    <location>
        <position position="1623"/>
    </location>
    <ligand>
        <name>Mg(2+)</name>
        <dbReference type="ChEBI" id="CHEBI:18420"/>
    </ligand>
</feature>
<dbReference type="SUPFAM" id="SSF53901">
    <property type="entry name" value="Thiolase-like"/>
    <property type="match status" value="2"/>
</dbReference>
<keyword evidence="6" id="KW-0276">Fatty acid metabolism</keyword>
<dbReference type="InterPro" id="IPR037143">
    <property type="entry name" value="4-PPantetheinyl_Trfase_dom_sf"/>
</dbReference>
<dbReference type="InterPro" id="IPR014031">
    <property type="entry name" value="Ketoacyl_synth_C"/>
</dbReference>